<keyword evidence="5 7" id="KW-1133">Transmembrane helix</keyword>
<feature type="transmembrane region" description="Helical" evidence="7">
    <location>
        <begin position="6"/>
        <end position="26"/>
    </location>
</feature>
<evidence type="ECO:0000256" key="6">
    <source>
        <dbReference type="ARBA" id="ARBA00023136"/>
    </source>
</evidence>
<keyword evidence="3" id="KW-0813">Transport</keyword>
<gene>
    <name evidence="9" type="ordered locus">Aasi_0939</name>
</gene>
<evidence type="ECO:0000256" key="5">
    <source>
        <dbReference type="ARBA" id="ARBA00022989"/>
    </source>
</evidence>
<feature type="transmembrane region" description="Helical" evidence="7">
    <location>
        <begin position="353"/>
        <end position="372"/>
    </location>
</feature>
<evidence type="ECO:0000256" key="1">
    <source>
        <dbReference type="ARBA" id="ARBA00004141"/>
    </source>
</evidence>
<evidence type="ECO:0000256" key="3">
    <source>
        <dbReference type="ARBA" id="ARBA00022448"/>
    </source>
</evidence>
<keyword evidence="4 7" id="KW-0812">Transmembrane</keyword>
<feature type="domain" description="HD/PDEase" evidence="8">
    <location>
        <begin position="1003"/>
        <end position="1115"/>
    </location>
</feature>
<feature type="transmembrane region" description="Helical" evidence="7">
    <location>
        <begin position="263"/>
        <end position="286"/>
    </location>
</feature>
<dbReference type="AlphaFoldDB" id="B3ESU8"/>
<dbReference type="Pfam" id="PF13328">
    <property type="entry name" value="HD_4"/>
    <property type="match status" value="1"/>
</dbReference>
<feature type="transmembrane region" description="Helical" evidence="7">
    <location>
        <begin position="38"/>
        <end position="60"/>
    </location>
</feature>
<accession>B3ESU8</accession>
<keyword evidence="10" id="KW-1185">Reference proteome</keyword>
<evidence type="ECO:0000313" key="9">
    <source>
        <dbReference type="EMBL" id="ACE06300.1"/>
    </source>
</evidence>
<feature type="transmembrane region" description="Helical" evidence="7">
    <location>
        <begin position="433"/>
        <end position="451"/>
    </location>
</feature>
<feature type="transmembrane region" description="Helical" evidence="7">
    <location>
        <begin position="307"/>
        <end position="325"/>
    </location>
</feature>
<feature type="transmembrane region" description="Helical" evidence="7">
    <location>
        <begin position="532"/>
        <end position="554"/>
    </location>
</feature>
<evidence type="ECO:0000256" key="7">
    <source>
        <dbReference type="SAM" id="Phobius"/>
    </source>
</evidence>
<feature type="transmembrane region" description="Helical" evidence="7">
    <location>
        <begin position="178"/>
        <end position="199"/>
    </location>
</feature>
<dbReference type="InterPro" id="IPR003607">
    <property type="entry name" value="HD/PDEase_dom"/>
</dbReference>
<dbReference type="Gene3D" id="1.10.3210.10">
    <property type="entry name" value="Hypothetical protein af1432"/>
    <property type="match status" value="1"/>
</dbReference>
<feature type="transmembrane region" description="Helical" evidence="7">
    <location>
        <begin position="72"/>
        <end position="92"/>
    </location>
</feature>
<protein>
    <recommendedName>
        <fullName evidence="8">HD/PDEase domain-containing protein</fullName>
    </recommendedName>
</protein>
<feature type="transmembrane region" description="Helical" evidence="7">
    <location>
        <begin position="648"/>
        <end position="665"/>
    </location>
</feature>
<sequence>MSLDIILFSLFLGLNLILGFLAGRRVKNLREYAIGTKAFSTGTVTSTIVATWISGGFMFYTLQNIYTSGLQFIIVAIAGSLCLLLMGQVLAVRMGEFLNNVSIAEAMGDLYGKAVQVITAISGVIKSIGQLAVQFKVIAKMLTLLLGFEGPWVTVAAAGIVIFYSAFGGIRSVTITDIFQFITFSIFIPILALVIWNNLKNPNQVAAILETSPLFSWKAIIGWNTKTLSMLGLLIYFALPTISPPVFQRIAISKNIEQVRDSFTYAAGIRLLIVLGVAWVAILLLADPSVEDPKNLVNHIIAHYAYPGLKGFIAVGIVALAMSTADSNLNAAAILVTNDIIKPFNSSWKESMVIIRLASIGLGVSALLLALSMQNILDLLLFSASFYVPVIDVPFLLAIFGFRSKTRSVIIGMAAGFVTVILWSIFFKNSDSLIPAMLANLIFFMSSHYILKEKGGWVGIKVKEPLLLVRQKRRDAWNNFIKTLKKPEIYLYLKKHLPAQEIVYTLVGIYIIGATYTSFFTVPPSVVVTHKVLYNFISHSTLIATAMFITYPAWPPTFKAKWFIAFAWPIGVAYLFFVVGGILVMMSGFHQVQVMIFMLNLIIATLLLPWLLVAISCVSSILIAHMVYSNHGGEIFLEGPVASLQFKIFYTVLLFSGSLIAIIRFRQSKKFLQEKHTHLLSTHQEVSQELVKALNYEERFIKSLDIEGVEELKQTVALGKELGQYLQNLNNSALPKDLQEILSNFKQRVALTDEYLATLAHRATAYLRLEVTSVRLESLLNEVLEVLKLENIVSMPRLTIENISKANEIECDSHKLKKLLLNAVFYAQAHVHSNEKNILLGIEDTTLGYSMNSVQGYIKKVPALRFVITTESQLPAHEDLYLNSMDQTTLEIPSDKNSLRIISNQRTLQAHYGYMAIQITDDSVTQVYVVPQQIRGVRPKEMDIPELEPDAEIQGSDENYPGAKEQEQSFLKALKVDSENDLKMVHKAIRLIKKYHGPVKRKSGEPFYLHPIAVATIILDYTDDIDTIIGALLHDIVEDTALTLPQIELMFNTNVKQIVDGVTHLDSREKTVYKLKLAAHENIRQLLEIEDKRVLYVKLADRMHNMRTIQFHSSLAKRKGIAEETLQFFVPVAHYLGLQQAADELKARSFEVLNQEE</sequence>
<name>B3ESU8_AMOA5</name>
<dbReference type="KEGG" id="aas:Aasi_0939"/>
<dbReference type="eggNOG" id="COG0317">
    <property type="taxonomic scope" value="Bacteria"/>
</dbReference>
<evidence type="ECO:0000313" key="10">
    <source>
        <dbReference type="Proteomes" id="UP000001227"/>
    </source>
</evidence>
<dbReference type="Proteomes" id="UP000001227">
    <property type="component" value="Chromosome"/>
</dbReference>
<evidence type="ECO:0000256" key="4">
    <source>
        <dbReference type="ARBA" id="ARBA00022692"/>
    </source>
</evidence>
<dbReference type="InterPro" id="IPR050277">
    <property type="entry name" value="Sodium:Solute_Symporter"/>
</dbReference>
<dbReference type="InterPro" id="IPR001734">
    <property type="entry name" value="Na/solute_symporter"/>
</dbReference>
<dbReference type="Gene3D" id="1.20.1730.10">
    <property type="entry name" value="Sodium/glucose cotransporter"/>
    <property type="match status" value="1"/>
</dbReference>
<feature type="transmembrane region" description="Helical" evidence="7">
    <location>
        <begin position="502"/>
        <end position="520"/>
    </location>
</feature>
<feature type="transmembrane region" description="Helical" evidence="7">
    <location>
        <begin position="408"/>
        <end position="426"/>
    </location>
</feature>
<dbReference type="InterPro" id="IPR038377">
    <property type="entry name" value="Na/Glc_symporter_sf"/>
</dbReference>
<keyword evidence="6 7" id="KW-0472">Membrane</keyword>
<dbReference type="SUPFAM" id="SSF109604">
    <property type="entry name" value="HD-domain/PDEase-like"/>
    <property type="match status" value="1"/>
</dbReference>
<feature type="transmembrane region" description="Helical" evidence="7">
    <location>
        <begin position="144"/>
        <end position="166"/>
    </location>
</feature>
<proteinExistence type="inferred from homology"/>
<comment type="similarity">
    <text evidence="2">Belongs to the sodium:solute symporter (SSF) (TC 2.A.21) family.</text>
</comment>
<dbReference type="HOGENOM" id="CLU_009319_0_0_10"/>
<evidence type="ECO:0000256" key="2">
    <source>
        <dbReference type="ARBA" id="ARBA00006434"/>
    </source>
</evidence>
<evidence type="ECO:0000259" key="8">
    <source>
        <dbReference type="SMART" id="SM00471"/>
    </source>
</evidence>
<reference evidence="9 10" key="1">
    <citation type="journal article" date="2010" name="J. Bacteriol.">
        <title>The genome of the amoeba symbiont 'Candidatus Amoebophilus asiaticus' reveals common mechanisms for host cell interaction among amoeba-associated bacteria.</title>
        <authorList>
            <person name="Schmitz-Esser S."/>
            <person name="Tischler P."/>
            <person name="Arnold R."/>
            <person name="Montanaro J."/>
            <person name="Wagner M."/>
            <person name="Rattei T."/>
            <person name="Horn M."/>
        </authorList>
    </citation>
    <scope>NUCLEOTIDE SEQUENCE [LARGE SCALE GENOMIC DNA]</scope>
    <source>
        <strain evidence="9 10">5a2</strain>
    </source>
</reference>
<dbReference type="SMART" id="SM00471">
    <property type="entry name" value="HDc"/>
    <property type="match status" value="1"/>
</dbReference>
<dbReference type="GO" id="GO:0005886">
    <property type="term" value="C:plasma membrane"/>
    <property type="evidence" value="ECO:0007669"/>
    <property type="project" value="TreeGrafter"/>
</dbReference>
<dbReference type="STRING" id="452471.Aasi_0939"/>
<organism evidence="9 10">
    <name type="scientific">Amoebophilus asiaticus (strain 5a2)</name>
    <dbReference type="NCBI Taxonomy" id="452471"/>
    <lineage>
        <taxon>Bacteria</taxon>
        <taxon>Pseudomonadati</taxon>
        <taxon>Bacteroidota</taxon>
        <taxon>Cytophagia</taxon>
        <taxon>Cytophagales</taxon>
        <taxon>Amoebophilaceae</taxon>
        <taxon>Candidatus Amoebophilus</taxon>
    </lineage>
</organism>
<dbReference type="eggNOG" id="COG2205">
    <property type="taxonomic scope" value="Bacteria"/>
</dbReference>
<dbReference type="PANTHER" id="PTHR48086">
    <property type="entry name" value="SODIUM/PROLINE SYMPORTER-RELATED"/>
    <property type="match status" value="1"/>
</dbReference>
<dbReference type="GO" id="GO:0022857">
    <property type="term" value="F:transmembrane transporter activity"/>
    <property type="evidence" value="ECO:0007669"/>
    <property type="project" value="InterPro"/>
</dbReference>
<feature type="transmembrane region" description="Helical" evidence="7">
    <location>
        <begin position="379"/>
        <end position="402"/>
    </location>
</feature>
<feature type="transmembrane region" description="Helical" evidence="7">
    <location>
        <begin position="601"/>
        <end position="628"/>
    </location>
</feature>
<dbReference type="OrthoDB" id="9814523at2"/>
<comment type="subcellular location">
    <subcellularLocation>
        <location evidence="1">Membrane</location>
        <topology evidence="1">Multi-pass membrane protein</topology>
    </subcellularLocation>
</comment>
<feature type="transmembrane region" description="Helical" evidence="7">
    <location>
        <begin position="566"/>
        <end position="589"/>
    </location>
</feature>
<dbReference type="Pfam" id="PF00474">
    <property type="entry name" value="SSF"/>
    <property type="match status" value="1"/>
</dbReference>
<dbReference type="RefSeq" id="WP_012473068.1">
    <property type="nucleotide sequence ID" value="NC_010830.1"/>
</dbReference>
<dbReference type="CDD" id="cd10322">
    <property type="entry name" value="SLC5sbd"/>
    <property type="match status" value="1"/>
</dbReference>
<dbReference type="eggNOG" id="COG0591">
    <property type="taxonomic scope" value="Bacteria"/>
</dbReference>
<dbReference type="PANTHER" id="PTHR48086:SF7">
    <property type="entry name" value="SODIUM-SOLUTE SYMPORTER-RELATED"/>
    <property type="match status" value="1"/>
</dbReference>
<dbReference type="EMBL" id="CP001102">
    <property type="protein sequence ID" value="ACE06300.1"/>
    <property type="molecule type" value="Genomic_DNA"/>
</dbReference>
<dbReference type="CDD" id="cd00077">
    <property type="entry name" value="HDc"/>
    <property type="match status" value="1"/>
</dbReference>
<dbReference type="PROSITE" id="PS50283">
    <property type="entry name" value="NA_SOLUT_SYMP_3"/>
    <property type="match status" value="1"/>
</dbReference>